<evidence type="ECO:0000256" key="4">
    <source>
        <dbReference type="ARBA" id="ARBA00023155"/>
    </source>
</evidence>
<keyword evidence="4" id="KW-0371">Homeobox</keyword>
<name>A0AAD4RB66_9BILA</name>
<keyword evidence="2" id="KW-0832">Ubl conjugation</keyword>
<dbReference type="InterPro" id="IPR038224">
    <property type="entry name" value="SATB_ULD_sf"/>
</dbReference>
<protein>
    <submittedName>
        <fullName evidence="7">Ubiquitin-like oligomerization domain of SATB domain-containing protein</fullName>
    </submittedName>
</protein>
<dbReference type="GO" id="GO:0000978">
    <property type="term" value="F:RNA polymerase II cis-regulatory region sequence-specific DNA binding"/>
    <property type="evidence" value="ECO:0007669"/>
    <property type="project" value="TreeGrafter"/>
</dbReference>
<dbReference type="AlphaFoldDB" id="A0AAD4RB66"/>
<feature type="domain" description="CMP" evidence="6">
    <location>
        <begin position="5"/>
        <end position="109"/>
    </location>
</feature>
<dbReference type="PANTHER" id="PTHR15116:SF16">
    <property type="entry name" value="DEFECTIVE PROVENTRICULUS, ISOFORM A"/>
    <property type="match status" value="1"/>
</dbReference>
<dbReference type="GO" id="GO:0006338">
    <property type="term" value="P:chromatin remodeling"/>
    <property type="evidence" value="ECO:0007669"/>
    <property type="project" value="InterPro"/>
</dbReference>
<dbReference type="PANTHER" id="PTHR15116">
    <property type="entry name" value="DNA-BINDING PROTEIN SATB FAMILY MEMBER"/>
    <property type="match status" value="1"/>
</dbReference>
<dbReference type="Gene3D" id="3.10.20.710">
    <property type="entry name" value="SATB, ubiquitin-like oligomerisation domain"/>
    <property type="match status" value="1"/>
</dbReference>
<dbReference type="Pfam" id="PF16534">
    <property type="entry name" value="ULD"/>
    <property type="match status" value="1"/>
</dbReference>
<evidence type="ECO:0000256" key="1">
    <source>
        <dbReference type="ARBA" id="ARBA00022737"/>
    </source>
</evidence>
<dbReference type="EMBL" id="JAKKPZ010000003">
    <property type="protein sequence ID" value="KAI1723461.1"/>
    <property type="molecule type" value="Genomic_DNA"/>
</dbReference>
<comment type="caution">
    <text evidence="7">The sequence shown here is derived from an EMBL/GenBank/DDBJ whole genome shotgun (WGS) entry which is preliminary data.</text>
</comment>
<gene>
    <name evidence="7" type="ORF">DdX_03621</name>
</gene>
<dbReference type="GO" id="GO:0000981">
    <property type="term" value="F:DNA-binding transcription factor activity, RNA polymerase II-specific"/>
    <property type="evidence" value="ECO:0007669"/>
    <property type="project" value="TreeGrafter"/>
</dbReference>
<evidence type="ECO:0000313" key="8">
    <source>
        <dbReference type="Proteomes" id="UP001201812"/>
    </source>
</evidence>
<dbReference type="InterPro" id="IPR032392">
    <property type="entry name" value="ULD"/>
</dbReference>
<keyword evidence="8" id="KW-1185">Reference proteome</keyword>
<proteinExistence type="predicted"/>
<evidence type="ECO:0000259" key="6">
    <source>
        <dbReference type="PROSITE" id="PS51982"/>
    </source>
</evidence>
<organism evidence="7 8">
    <name type="scientific">Ditylenchus destructor</name>
    <dbReference type="NCBI Taxonomy" id="166010"/>
    <lineage>
        <taxon>Eukaryota</taxon>
        <taxon>Metazoa</taxon>
        <taxon>Ecdysozoa</taxon>
        <taxon>Nematoda</taxon>
        <taxon>Chromadorea</taxon>
        <taxon>Rhabditida</taxon>
        <taxon>Tylenchina</taxon>
        <taxon>Tylenchomorpha</taxon>
        <taxon>Sphaerularioidea</taxon>
        <taxon>Anguinidae</taxon>
        <taxon>Anguininae</taxon>
        <taxon>Ditylenchus</taxon>
    </lineage>
</organism>
<evidence type="ECO:0000313" key="7">
    <source>
        <dbReference type="EMBL" id="KAI1723461.1"/>
    </source>
</evidence>
<keyword evidence="1" id="KW-0677">Repeat</keyword>
<evidence type="ECO:0000256" key="2">
    <source>
        <dbReference type="ARBA" id="ARBA00022843"/>
    </source>
</evidence>
<evidence type="ECO:0000256" key="3">
    <source>
        <dbReference type="ARBA" id="ARBA00023125"/>
    </source>
</evidence>
<keyword evidence="5" id="KW-0539">Nucleus</keyword>
<evidence type="ECO:0000256" key="5">
    <source>
        <dbReference type="ARBA" id="ARBA00023242"/>
    </source>
</evidence>
<dbReference type="GO" id="GO:0005634">
    <property type="term" value="C:nucleus"/>
    <property type="evidence" value="ECO:0007669"/>
    <property type="project" value="UniProtKB-ARBA"/>
</dbReference>
<reference evidence="7" key="1">
    <citation type="submission" date="2022-01" db="EMBL/GenBank/DDBJ databases">
        <title>Genome Sequence Resource for Two Populations of Ditylenchus destructor, the Migratory Endoparasitic Phytonematode.</title>
        <authorList>
            <person name="Zhang H."/>
            <person name="Lin R."/>
            <person name="Xie B."/>
        </authorList>
    </citation>
    <scope>NUCLEOTIDE SEQUENCE</scope>
    <source>
        <strain evidence="7">BazhouSP</strain>
    </source>
</reference>
<accession>A0AAD4RB66</accession>
<dbReference type="InterPro" id="IPR039673">
    <property type="entry name" value="SATB1/SATB2"/>
</dbReference>
<dbReference type="Proteomes" id="UP001201812">
    <property type="component" value="Unassembled WGS sequence"/>
</dbReference>
<dbReference type="PROSITE" id="PS51982">
    <property type="entry name" value="CMP"/>
    <property type="match status" value="1"/>
</dbReference>
<keyword evidence="3" id="KW-0238">DNA-binding</keyword>
<sequence length="109" mass="11958">MNDTGGMLPMHVLVEQVRPQHCLSCAHDGQPLLDTFAIVSGQTMLSELVDTVLSALGMPQLIQDSRGLIQLNNWKPLAFETITDNQDELIANLFKEISGAVSLKILTKQ</sequence>